<evidence type="ECO:0000313" key="3">
    <source>
        <dbReference type="Proteomes" id="UP000244792"/>
    </source>
</evidence>
<dbReference type="InterPro" id="IPR011037">
    <property type="entry name" value="Pyrv_Knase-like_insert_dom_sf"/>
</dbReference>
<gene>
    <name evidence="2" type="ORF">TDSAC_1415</name>
</gene>
<name>A0A2R4W1U1_THEAF</name>
<dbReference type="AlphaFoldDB" id="A0A2R4W1U1"/>
<feature type="domain" description="MOSC" evidence="1">
    <location>
        <begin position="37"/>
        <end position="145"/>
    </location>
</feature>
<dbReference type="GO" id="GO:0030170">
    <property type="term" value="F:pyridoxal phosphate binding"/>
    <property type="evidence" value="ECO:0007669"/>
    <property type="project" value="InterPro"/>
</dbReference>
<accession>A0A2R4W1U1</accession>
<organism evidence="2 3">
    <name type="scientific">Thermodesulfobium acidiphilum</name>
    <dbReference type="NCBI Taxonomy" id="1794699"/>
    <lineage>
        <taxon>Bacteria</taxon>
        <taxon>Pseudomonadati</taxon>
        <taxon>Thermodesulfobiota</taxon>
        <taxon>Thermodesulfobiia</taxon>
        <taxon>Thermodesulfobiales</taxon>
        <taxon>Thermodesulfobiaceae</taxon>
        <taxon>Thermodesulfobium</taxon>
    </lineage>
</organism>
<dbReference type="RefSeq" id="WP_108309536.1">
    <property type="nucleotide sequence ID" value="NZ_CP020921.1"/>
</dbReference>
<dbReference type="Pfam" id="PF03473">
    <property type="entry name" value="MOSC"/>
    <property type="match status" value="1"/>
</dbReference>
<evidence type="ECO:0000313" key="2">
    <source>
        <dbReference type="EMBL" id="AWB10755.1"/>
    </source>
</evidence>
<dbReference type="GO" id="GO:0030151">
    <property type="term" value="F:molybdenum ion binding"/>
    <property type="evidence" value="ECO:0007669"/>
    <property type="project" value="InterPro"/>
</dbReference>
<dbReference type="OrthoDB" id="9794429at2"/>
<keyword evidence="3" id="KW-1185">Reference proteome</keyword>
<dbReference type="Gene3D" id="2.40.33.20">
    <property type="entry name" value="PK beta-barrel domain-like"/>
    <property type="match status" value="1"/>
</dbReference>
<dbReference type="PANTHER" id="PTHR36930:SF1">
    <property type="entry name" value="MOSC DOMAIN-CONTAINING PROTEIN"/>
    <property type="match status" value="1"/>
</dbReference>
<reference evidence="2 3" key="1">
    <citation type="submission" date="2017-04" db="EMBL/GenBank/DDBJ databases">
        <title>Genomic insights into metabolism of Thermodesulfobium acidiphilum.</title>
        <authorList>
            <person name="Toshchakov S.V."/>
            <person name="Frolov E.N."/>
            <person name="Kublanov I.V."/>
            <person name="Samarov N.I."/>
            <person name="Novikov A."/>
            <person name="Lebedinsky A.V."/>
            <person name="Bonch-Osmolovskaya E.A."/>
            <person name="Chernyh N.A."/>
        </authorList>
    </citation>
    <scope>NUCLEOTIDE SEQUENCE [LARGE SCALE GENOMIC DNA]</scope>
    <source>
        <strain evidence="2 3">3127-1</strain>
    </source>
</reference>
<dbReference type="PANTHER" id="PTHR36930">
    <property type="entry name" value="METAL-SULFUR CLUSTER BIOSYNTHESIS PROTEINS YUAD-RELATED"/>
    <property type="match status" value="1"/>
</dbReference>
<proteinExistence type="predicted"/>
<evidence type="ECO:0000259" key="1">
    <source>
        <dbReference type="Pfam" id="PF03473"/>
    </source>
</evidence>
<dbReference type="KEGG" id="taci:TDSAC_1415"/>
<dbReference type="InterPro" id="IPR052716">
    <property type="entry name" value="MOSC_domain"/>
</dbReference>
<dbReference type="GO" id="GO:0003824">
    <property type="term" value="F:catalytic activity"/>
    <property type="evidence" value="ECO:0007669"/>
    <property type="project" value="InterPro"/>
</dbReference>
<protein>
    <submittedName>
        <fullName evidence="2">Cyclic pyranopterin phosphate synthase</fullName>
    </submittedName>
</protein>
<dbReference type="InterPro" id="IPR005302">
    <property type="entry name" value="MoCF_Sase_C"/>
</dbReference>
<dbReference type="Proteomes" id="UP000244792">
    <property type="component" value="Chromosome"/>
</dbReference>
<dbReference type="EMBL" id="CP020921">
    <property type="protein sequence ID" value="AWB10755.1"/>
    <property type="molecule type" value="Genomic_DNA"/>
</dbReference>
<sequence>MKGKVVNCAISTERGVPKNSVQCIELIENYGAVGDAHAGLSQRQVSVSSLSTYSKGIAKELNLKPGDYADNITVEGIDVYKMSVGTKFKVGKEVVLQIVEIGKGPNEHLEKSRYLQFNRPYNQMLKEGVFCKVLKGGKVCIGDIVDFDI</sequence>
<dbReference type="SUPFAM" id="SSF50800">
    <property type="entry name" value="PK beta-barrel domain-like"/>
    <property type="match status" value="1"/>
</dbReference>